<feature type="chain" id="PRO_5016073983" evidence="2">
    <location>
        <begin position="22"/>
        <end position="302"/>
    </location>
</feature>
<feature type="signal peptide" evidence="2">
    <location>
        <begin position="1"/>
        <end position="21"/>
    </location>
</feature>
<dbReference type="PROSITE" id="PS51257">
    <property type="entry name" value="PROKAR_LIPOPROTEIN"/>
    <property type="match status" value="1"/>
</dbReference>
<name>A0A2X4TN98_SALER</name>
<dbReference type="AlphaFoldDB" id="A0A2X4TN98"/>
<dbReference type="Proteomes" id="UP000248731">
    <property type="component" value="Chromosome 1"/>
</dbReference>
<organism evidence="3 4">
    <name type="scientific">Salmonella enterica subsp. arizonae</name>
    <dbReference type="NCBI Taxonomy" id="59203"/>
    <lineage>
        <taxon>Bacteria</taxon>
        <taxon>Pseudomonadati</taxon>
        <taxon>Pseudomonadota</taxon>
        <taxon>Gammaproteobacteria</taxon>
        <taxon>Enterobacterales</taxon>
        <taxon>Enterobacteriaceae</taxon>
        <taxon>Salmonella</taxon>
    </lineage>
</organism>
<accession>A0A2X4TN98</accession>
<evidence type="ECO:0000313" key="4">
    <source>
        <dbReference type="Proteomes" id="UP000248731"/>
    </source>
</evidence>
<feature type="region of interest" description="Disordered" evidence="1">
    <location>
        <begin position="277"/>
        <end position="302"/>
    </location>
</feature>
<keyword evidence="4" id="KW-1185">Reference proteome</keyword>
<dbReference type="EMBL" id="LS483466">
    <property type="protein sequence ID" value="SQI27839.1"/>
    <property type="molecule type" value="Genomic_DNA"/>
</dbReference>
<evidence type="ECO:0000313" key="3">
    <source>
        <dbReference type="EMBL" id="SQI27839.1"/>
    </source>
</evidence>
<evidence type="ECO:0000256" key="1">
    <source>
        <dbReference type="SAM" id="MobiDB-lite"/>
    </source>
</evidence>
<sequence length="302" mass="34448">MKLRYAITLLLCLFLSACTLPDRFSDVAFQQLTLLQARSTRFLQDAARIPWQKETLLKDDRDIRQIFFQAERVARQRGDKHRLDNLALLKDHYLRLYARVMQHKQPLTYIQAERYQQQNNQVWKLAMQGECLRWALAALRGIKMASINEMRNLLTVAQAEHPAASSAIAEFIQTYKQAREDSDEGIRESAAFIARALQEYTRGWLDDDDIITLLEGQRDIALLRANNAQIALGSRIRSTIIRLIDIALASLVGALIIRTAATVCVYLPATHLPPVDKRHRPDNRVVSPAATRPDKPCSSALY</sequence>
<keyword evidence="3" id="KW-0449">Lipoprotein</keyword>
<gene>
    <name evidence="3" type="ORF">NCTC7307_05252</name>
</gene>
<proteinExistence type="predicted"/>
<evidence type="ECO:0000256" key="2">
    <source>
        <dbReference type="SAM" id="SignalP"/>
    </source>
</evidence>
<protein>
    <submittedName>
        <fullName evidence="3">Lipoprotein</fullName>
    </submittedName>
</protein>
<keyword evidence="2" id="KW-0732">Signal</keyword>
<reference evidence="3 4" key="1">
    <citation type="submission" date="2018-06" db="EMBL/GenBank/DDBJ databases">
        <authorList>
            <consortium name="Pathogen Informatics"/>
            <person name="Doyle S."/>
        </authorList>
    </citation>
    <scope>NUCLEOTIDE SEQUENCE [LARGE SCALE GENOMIC DNA]</scope>
    <source>
        <strain evidence="3 4">NCTC7307</strain>
    </source>
</reference>